<name>A0AAE0YFR6_9GAST</name>
<gene>
    <name evidence="1" type="ORF">RRG08_023417</name>
</gene>
<protein>
    <submittedName>
        <fullName evidence="1">Uncharacterized protein</fullName>
    </submittedName>
</protein>
<sequence length="73" mass="8322">MFVEVRDVLYITTSSTQYSLGLPQHQACVMLNLFISTKRGLSGTVYTLGVFNFQLPWYFGIPADGGLIRWFVR</sequence>
<dbReference type="AlphaFoldDB" id="A0AAE0YFR6"/>
<organism evidence="1 2">
    <name type="scientific">Elysia crispata</name>
    <name type="common">lettuce slug</name>
    <dbReference type="NCBI Taxonomy" id="231223"/>
    <lineage>
        <taxon>Eukaryota</taxon>
        <taxon>Metazoa</taxon>
        <taxon>Spiralia</taxon>
        <taxon>Lophotrochozoa</taxon>
        <taxon>Mollusca</taxon>
        <taxon>Gastropoda</taxon>
        <taxon>Heterobranchia</taxon>
        <taxon>Euthyneura</taxon>
        <taxon>Panpulmonata</taxon>
        <taxon>Sacoglossa</taxon>
        <taxon>Placobranchoidea</taxon>
        <taxon>Plakobranchidae</taxon>
        <taxon>Elysia</taxon>
    </lineage>
</organism>
<evidence type="ECO:0000313" key="2">
    <source>
        <dbReference type="Proteomes" id="UP001283361"/>
    </source>
</evidence>
<reference evidence="1" key="1">
    <citation type="journal article" date="2023" name="G3 (Bethesda)">
        <title>A reference genome for the long-term kleptoplast-retaining sea slug Elysia crispata morphotype clarki.</title>
        <authorList>
            <person name="Eastman K.E."/>
            <person name="Pendleton A.L."/>
            <person name="Shaikh M.A."/>
            <person name="Suttiyut T."/>
            <person name="Ogas R."/>
            <person name="Tomko P."/>
            <person name="Gavelis G."/>
            <person name="Widhalm J.R."/>
            <person name="Wisecaver J.H."/>
        </authorList>
    </citation>
    <scope>NUCLEOTIDE SEQUENCE</scope>
    <source>
        <strain evidence="1">ECLA1</strain>
    </source>
</reference>
<comment type="caution">
    <text evidence="1">The sequence shown here is derived from an EMBL/GenBank/DDBJ whole genome shotgun (WGS) entry which is preliminary data.</text>
</comment>
<keyword evidence="2" id="KW-1185">Reference proteome</keyword>
<accession>A0AAE0YFR6</accession>
<dbReference type="Proteomes" id="UP001283361">
    <property type="component" value="Unassembled WGS sequence"/>
</dbReference>
<dbReference type="EMBL" id="JAWDGP010006346">
    <property type="protein sequence ID" value="KAK3742585.1"/>
    <property type="molecule type" value="Genomic_DNA"/>
</dbReference>
<proteinExistence type="predicted"/>
<evidence type="ECO:0000313" key="1">
    <source>
        <dbReference type="EMBL" id="KAK3742585.1"/>
    </source>
</evidence>